<dbReference type="EMBL" id="FWFL01000001">
    <property type="protein sequence ID" value="SLN10110.1"/>
    <property type="molecule type" value="Genomic_DNA"/>
</dbReference>
<protein>
    <submittedName>
        <fullName evidence="2">Uncharacterized protein</fullName>
    </submittedName>
</protein>
<proteinExistence type="predicted"/>
<dbReference type="AlphaFoldDB" id="A0A1Y5R680"/>
<organism evidence="2 3">
    <name type="scientific">Roseovarius litorisediminis</name>
    <dbReference type="NCBI Taxonomy" id="1312363"/>
    <lineage>
        <taxon>Bacteria</taxon>
        <taxon>Pseudomonadati</taxon>
        <taxon>Pseudomonadota</taxon>
        <taxon>Alphaproteobacteria</taxon>
        <taxon>Rhodobacterales</taxon>
        <taxon>Roseobacteraceae</taxon>
        <taxon>Roseovarius</taxon>
    </lineage>
</organism>
<gene>
    <name evidence="2" type="ORF">PEL8287_00148</name>
</gene>
<reference evidence="2 3" key="1">
    <citation type="submission" date="2017-03" db="EMBL/GenBank/DDBJ databases">
        <authorList>
            <person name="Afonso C.L."/>
            <person name="Miller P.J."/>
            <person name="Scott M.A."/>
            <person name="Spackman E."/>
            <person name="Goraichik I."/>
            <person name="Dimitrov K.M."/>
            <person name="Suarez D.L."/>
            <person name="Swayne D.E."/>
        </authorList>
    </citation>
    <scope>NUCLEOTIDE SEQUENCE [LARGE SCALE GENOMIC DNA]</scope>
    <source>
        <strain evidence="2 3">CECT 8287</strain>
    </source>
</reference>
<name>A0A1Y5R680_9RHOB</name>
<accession>A0A1Y5R680</accession>
<keyword evidence="1" id="KW-1133">Transmembrane helix</keyword>
<keyword evidence="1" id="KW-0812">Transmembrane</keyword>
<feature type="transmembrane region" description="Helical" evidence="1">
    <location>
        <begin position="46"/>
        <end position="64"/>
    </location>
</feature>
<dbReference type="RefSeq" id="WP_085890449.1">
    <property type="nucleotide sequence ID" value="NZ_FWFL01000001.1"/>
</dbReference>
<dbReference type="Proteomes" id="UP000193827">
    <property type="component" value="Unassembled WGS sequence"/>
</dbReference>
<evidence type="ECO:0000313" key="2">
    <source>
        <dbReference type="EMBL" id="SLN10110.1"/>
    </source>
</evidence>
<sequence>MDEVPINMRRLAGRALTAKSQILAKSVMIGFDLVVSGLGLGLAVDWGVSCSLGFGFELAIGLLLSKRQSSRRAPDWRQLIIL</sequence>
<keyword evidence="1" id="KW-0472">Membrane</keyword>
<evidence type="ECO:0000256" key="1">
    <source>
        <dbReference type="SAM" id="Phobius"/>
    </source>
</evidence>
<evidence type="ECO:0000313" key="3">
    <source>
        <dbReference type="Proteomes" id="UP000193827"/>
    </source>
</evidence>
<keyword evidence="3" id="KW-1185">Reference proteome</keyword>